<protein>
    <submittedName>
        <fullName evidence="1">Uncharacterized protein</fullName>
    </submittedName>
</protein>
<accession>A0A1T5C0D9</accession>
<dbReference type="Proteomes" id="UP000189981">
    <property type="component" value="Unassembled WGS sequence"/>
</dbReference>
<organism evidence="1 2">
    <name type="scientific">Daejeonella lutea</name>
    <dbReference type="NCBI Taxonomy" id="572036"/>
    <lineage>
        <taxon>Bacteria</taxon>
        <taxon>Pseudomonadati</taxon>
        <taxon>Bacteroidota</taxon>
        <taxon>Sphingobacteriia</taxon>
        <taxon>Sphingobacteriales</taxon>
        <taxon>Sphingobacteriaceae</taxon>
        <taxon>Daejeonella</taxon>
    </lineage>
</organism>
<name>A0A1T5C0D9_9SPHI</name>
<dbReference type="EMBL" id="FUYR01000001">
    <property type="protein sequence ID" value="SKB53092.1"/>
    <property type="molecule type" value="Genomic_DNA"/>
</dbReference>
<dbReference type="RefSeq" id="WP_079702189.1">
    <property type="nucleotide sequence ID" value="NZ_FUYR01000001.1"/>
</dbReference>
<dbReference type="AlphaFoldDB" id="A0A1T5C0D9"/>
<evidence type="ECO:0000313" key="2">
    <source>
        <dbReference type="Proteomes" id="UP000189981"/>
    </source>
</evidence>
<gene>
    <name evidence="1" type="ORF">SAMN05661099_1748</name>
</gene>
<dbReference type="OrthoDB" id="799457at2"/>
<keyword evidence="2" id="KW-1185">Reference proteome</keyword>
<reference evidence="2" key="1">
    <citation type="submission" date="2017-02" db="EMBL/GenBank/DDBJ databases">
        <authorList>
            <person name="Varghese N."/>
            <person name="Submissions S."/>
        </authorList>
    </citation>
    <scope>NUCLEOTIDE SEQUENCE [LARGE SCALE GENOMIC DNA]</scope>
    <source>
        <strain evidence="2">DSM 22385</strain>
    </source>
</reference>
<proteinExistence type="predicted"/>
<evidence type="ECO:0000313" key="1">
    <source>
        <dbReference type="EMBL" id="SKB53092.1"/>
    </source>
</evidence>
<sequence>MKKMTTILGIAAVAGVAYKVLTHKKADGSTLLDDLTDASKGWTDKFNEFAESNKGWTDKISQFVDNVKDRLMPDMKGPNGEDVFTDMYKRSYYTDGQGTRVYMDEA</sequence>